<comment type="catalytic activity">
    <reaction evidence="10 12">
        <text>cytidine(4) in tRNA(Gly)(GCC) + S-adenosyl-L-methionine = 2'-O-methylcytidine(4) in tRNA(Gly)(GCC) + S-adenosyl-L-homocysteine + H(+)</text>
        <dbReference type="Rhea" id="RHEA:43192"/>
        <dbReference type="Rhea" id="RHEA-COMP:10399"/>
        <dbReference type="Rhea" id="RHEA-COMP:10400"/>
        <dbReference type="ChEBI" id="CHEBI:15378"/>
        <dbReference type="ChEBI" id="CHEBI:57856"/>
        <dbReference type="ChEBI" id="CHEBI:59789"/>
        <dbReference type="ChEBI" id="CHEBI:74495"/>
        <dbReference type="ChEBI" id="CHEBI:82748"/>
        <dbReference type="EC" id="2.1.1.225"/>
    </reaction>
</comment>
<proteinExistence type="inferred from homology"/>
<keyword evidence="6 12" id="KW-0479">Metal-binding</keyword>
<dbReference type="GO" id="GO:0008270">
    <property type="term" value="F:zinc ion binding"/>
    <property type="evidence" value="ECO:0007669"/>
    <property type="project" value="UniProtKB-KW"/>
</dbReference>
<protein>
    <recommendedName>
        <fullName evidence="12">tRNA:m(4)X modification enzyme TRM13</fullName>
        <ecNumber evidence="12">2.1.1.225</ecNumber>
    </recommendedName>
</protein>
<comment type="catalytic activity">
    <reaction evidence="9 12">
        <text>cytidine(4) in tRNA(Pro) + S-adenosyl-L-methionine = 2'-O-methylcytidine(4) in tRNA(Pro) + S-adenosyl-L-homocysteine + H(+)</text>
        <dbReference type="Rhea" id="RHEA:32767"/>
        <dbReference type="Rhea" id="RHEA-COMP:10397"/>
        <dbReference type="Rhea" id="RHEA-COMP:10398"/>
        <dbReference type="ChEBI" id="CHEBI:15378"/>
        <dbReference type="ChEBI" id="CHEBI:57856"/>
        <dbReference type="ChEBI" id="CHEBI:59789"/>
        <dbReference type="ChEBI" id="CHEBI:74495"/>
        <dbReference type="ChEBI" id="CHEBI:82748"/>
        <dbReference type="EC" id="2.1.1.225"/>
    </reaction>
</comment>
<evidence type="ECO:0000256" key="11">
    <source>
        <dbReference type="ARBA" id="ARBA00049393"/>
    </source>
</evidence>
<dbReference type="AlphaFoldDB" id="A0A2J7RMD2"/>
<evidence type="ECO:0000256" key="4">
    <source>
        <dbReference type="ARBA" id="ARBA00022691"/>
    </source>
</evidence>
<dbReference type="InterPro" id="IPR039044">
    <property type="entry name" value="Trm13"/>
</dbReference>
<evidence type="ECO:0000256" key="9">
    <source>
        <dbReference type="ARBA" id="ARBA00048165"/>
    </source>
</evidence>
<gene>
    <name evidence="14" type="ORF">B7P43_G13003</name>
</gene>
<dbReference type="Pfam" id="PF05206">
    <property type="entry name" value="TRM13"/>
    <property type="match status" value="1"/>
</dbReference>
<dbReference type="PROSITE" id="PS51800">
    <property type="entry name" value="ZF_CHHC_U11_48K"/>
    <property type="match status" value="1"/>
</dbReference>
<dbReference type="PANTHER" id="PTHR12998">
    <property type="entry name" value="TRNA:M(4)X MODIFICATION ENZYME TRM13 HOMOLOG"/>
    <property type="match status" value="1"/>
</dbReference>
<organism evidence="14 15">
    <name type="scientific">Cryptotermes secundus</name>
    <dbReference type="NCBI Taxonomy" id="105785"/>
    <lineage>
        <taxon>Eukaryota</taxon>
        <taxon>Metazoa</taxon>
        <taxon>Ecdysozoa</taxon>
        <taxon>Arthropoda</taxon>
        <taxon>Hexapoda</taxon>
        <taxon>Insecta</taxon>
        <taxon>Pterygota</taxon>
        <taxon>Neoptera</taxon>
        <taxon>Polyneoptera</taxon>
        <taxon>Dictyoptera</taxon>
        <taxon>Blattodea</taxon>
        <taxon>Blattoidea</taxon>
        <taxon>Termitoidae</taxon>
        <taxon>Kalotermitidae</taxon>
        <taxon>Cryptotermitinae</taxon>
        <taxon>Cryptotermes</taxon>
    </lineage>
</organism>
<dbReference type="InterPro" id="IPR022776">
    <property type="entry name" value="TRM13/UPF0224_CHHC_Znf_dom"/>
</dbReference>
<name>A0A2J7RMD2_9NEOP</name>
<keyword evidence="7 12" id="KW-0863">Zinc-finger</keyword>
<comment type="similarity">
    <text evidence="1 12">Belongs to the methyltransferase TRM13 family.</text>
</comment>
<dbReference type="GO" id="GO:0030488">
    <property type="term" value="P:tRNA methylation"/>
    <property type="evidence" value="ECO:0007669"/>
    <property type="project" value="InterPro"/>
</dbReference>
<dbReference type="EC" id="2.1.1.225" evidence="12"/>
<keyword evidence="5 12" id="KW-0819">tRNA processing</keyword>
<evidence type="ECO:0000256" key="6">
    <source>
        <dbReference type="ARBA" id="ARBA00022723"/>
    </source>
</evidence>
<evidence type="ECO:0000256" key="10">
    <source>
        <dbReference type="ARBA" id="ARBA00048635"/>
    </source>
</evidence>
<evidence type="ECO:0000256" key="12">
    <source>
        <dbReference type="RuleBase" id="RU367103"/>
    </source>
</evidence>
<dbReference type="EMBL" id="NEVH01002562">
    <property type="protein sequence ID" value="PNF41990.1"/>
    <property type="molecule type" value="Genomic_DNA"/>
</dbReference>
<comment type="caution">
    <text evidence="14">The sequence shown here is derived from an EMBL/GenBank/DDBJ whole genome shotgun (WGS) entry which is preliminary data.</text>
</comment>
<accession>A0A2J7RMD2</accession>
<keyword evidence="2 12" id="KW-0489">Methyltransferase</keyword>
<dbReference type="OrthoDB" id="258806at2759"/>
<feature type="domain" description="CHHC U11-48K-type" evidence="13">
    <location>
        <begin position="49"/>
        <end position="76"/>
    </location>
</feature>
<reference evidence="14 15" key="1">
    <citation type="submission" date="2017-12" db="EMBL/GenBank/DDBJ databases">
        <title>Hemimetabolous genomes reveal molecular basis of termite eusociality.</title>
        <authorList>
            <person name="Harrison M.C."/>
            <person name="Jongepier E."/>
            <person name="Robertson H.M."/>
            <person name="Arning N."/>
            <person name="Bitard-Feildel T."/>
            <person name="Chao H."/>
            <person name="Childers C.P."/>
            <person name="Dinh H."/>
            <person name="Doddapaneni H."/>
            <person name="Dugan S."/>
            <person name="Gowin J."/>
            <person name="Greiner C."/>
            <person name="Han Y."/>
            <person name="Hu H."/>
            <person name="Hughes D.S.T."/>
            <person name="Huylmans A.-K."/>
            <person name="Kemena C."/>
            <person name="Kremer L.P.M."/>
            <person name="Lee S.L."/>
            <person name="Lopez-Ezquerra A."/>
            <person name="Mallet L."/>
            <person name="Monroy-Kuhn J.M."/>
            <person name="Moser A."/>
            <person name="Murali S.C."/>
            <person name="Muzny D.M."/>
            <person name="Otani S."/>
            <person name="Piulachs M.-D."/>
            <person name="Poelchau M."/>
            <person name="Qu J."/>
            <person name="Schaub F."/>
            <person name="Wada-Katsumata A."/>
            <person name="Worley K.C."/>
            <person name="Xie Q."/>
            <person name="Ylla G."/>
            <person name="Poulsen M."/>
            <person name="Gibbs R.A."/>
            <person name="Schal C."/>
            <person name="Richards S."/>
            <person name="Belles X."/>
            <person name="Korb J."/>
            <person name="Bornberg-Bauer E."/>
        </authorList>
    </citation>
    <scope>NUCLEOTIDE SEQUENCE [LARGE SCALE GENOMIC DNA]</scope>
    <source>
        <tissue evidence="14">Whole body</tissue>
    </source>
</reference>
<evidence type="ECO:0000256" key="3">
    <source>
        <dbReference type="ARBA" id="ARBA00022679"/>
    </source>
</evidence>
<dbReference type="PANTHER" id="PTHR12998:SF0">
    <property type="entry name" value="TRNA:M(4)X MODIFICATION ENZYME TRM13 HOMOLOG"/>
    <property type="match status" value="1"/>
</dbReference>
<evidence type="ECO:0000256" key="5">
    <source>
        <dbReference type="ARBA" id="ARBA00022694"/>
    </source>
</evidence>
<evidence type="ECO:0000313" key="15">
    <source>
        <dbReference type="Proteomes" id="UP000235965"/>
    </source>
</evidence>
<keyword evidence="15" id="KW-1185">Reference proteome</keyword>
<comment type="function">
    <text evidence="12">tRNA methylase which 2'-O-methylates cytidine(4) in tRNA(Pro) and tRNA(Gly)(GCC), and adenosine(4) in tRNA(His).</text>
</comment>
<evidence type="ECO:0000256" key="1">
    <source>
        <dbReference type="ARBA" id="ARBA00005265"/>
    </source>
</evidence>
<keyword evidence="8 12" id="KW-0862">Zinc</keyword>
<dbReference type="Pfam" id="PF11722">
    <property type="entry name" value="zf-TRM13_CCCH"/>
    <property type="match status" value="1"/>
</dbReference>
<dbReference type="STRING" id="105785.A0A2J7RMD2"/>
<dbReference type="Proteomes" id="UP000235965">
    <property type="component" value="Unassembled WGS sequence"/>
</dbReference>
<sequence length="418" mass="47416">MQCQYYVKKKNRLCKMTVKEGERFCGQHMAVDSLKDWNDNTGEIKHPKRVACPYDNKHSCYVKNLKKHTAACNSRPRENPPFIISGINCGDQNVKRNCRKFADLSTDELTLLMQKIESVYNSHIPTVEREILKHAVLSEELNNSSYGPNKMKHLLQNSSLLGHAKKSGLLQGNTVFIEFGAGRGQLSYYVAQIMQEDDNCLLLLIDRASQRHKFDNKLKESPMPYKRIRADIADLCLEFMPVLHLYKRIVSLGKHLCGSATDLALRSMIGGDRMEEERGVCAAGILMAMCCHHRCDWGSYTGKDFMVAHGFTAEDFDVMCGISSWATCGSGRSRETSDSEEHVDGHMHADGQRPIHLTLTEDERKIIGRKSKAILNYGRQVYLESHGYKCRQIEYVSEETSPENVCILAKRVADNLML</sequence>
<evidence type="ECO:0000256" key="7">
    <source>
        <dbReference type="ARBA" id="ARBA00022771"/>
    </source>
</evidence>
<dbReference type="GO" id="GO:0106050">
    <property type="term" value="F:tRNA 2'-O-methyltransferase activity"/>
    <property type="evidence" value="ECO:0007669"/>
    <property type="project" value="UniProtKB-UniRule"/>
</dbReference>
<dbReference type="InterPro" id="IPR007871">
    <property type="entry name" value="Methyltransferase_TRM13"/>
</dbReference>
<keyword evidence="4 12" id="KW-0949">S-adenosyl-L-methionine</keyword>
<evidence type="ECO:0000256" key="2">
    <source>
        <dbReference type="ARBA" id="ARBA00022603"/>
    </source>
</evidence>
<dbReference type="InParanoid" id="A0A2J7RMD2"/>
<dbReference type="Pfam" id="PF05253">
    <property type="entry name" value="zf-U11-48K"/>
    <property type="match status" value="1"/>
</dbReference>
<evidence type="ECO:0000259" key="13">
    <source>
        <dbReference type="PROSITE" id="PS51800"/>
    </source>
</evidence>
<evidence type="ECO:0000256" key="8">
    <source>
        <dbReference type="ARBA" id="ARBA00022833"/>
    </source>
</evidence>
<keyword evidence="3 12" id="KW-0808">Transferase</keyword>
<evidence type="ECO:0000313" key="14">
    <source>
        <dbReference type="EMBL" id="PNF41990.1"/>
    </source>
</evidence>
<dbReference type="FunCoup" id="A0A2J7RMD2">
    <property type="interactions" value="1363"/>
</dbReference>
<dbReference type="EMBL" id="NEVH01002562">
    <property type="protein sequence ID" value="PNF41991.1"/>
    <property type="molecule type" value="Genomic_DNA"/>
</dbReference>
<dbReference type="InterPro" id="IPR021721">
    <property type="entry name" value="Znf_CCCH-type_TRM13"/>
</dbReference>
<comment type="catalytic activity">
    <reaction evidence="11 12">
        <text>adenosine(4) in tRNA(His) + S-adenosyl-L-methionine = 2'-O-methyladenosine(4) in tRNA(His) + S-adenosyl-L-homocysteine + H(+)</text>
        <dbReference type="Rhea" id="RHEA:43196"/>
        <dbReference type="Rhea" id="RHEA-COMP:10401"/>
        <dbReference type="Rhea" id="RHEA-COMP:10402"/>
        <dbReference type="ChEBI" id="CHEBI:15378"/>
        <dbReference type="ChEBI" id="CHEBI:57856"/>
        <dbReference type="ChEBI" id="CHEBI:59789"/>
        <dbReference type="ChEBI" id="CHEBI:74411"/>
        <dbReference type="ChEBI" id="CHEBI:74477"/>
        <dbReference type="EC" id="2.1.1.225"/>
    </reaction>
</comment>